<dbReference type="RefSeq" id="WP_003530987.1">
    <property type="nucleotide sequence ID" value="NZ_BJNJ01000062.1"/>
</dbReference>
<evidence type="ECO:0000313" key="2">
    <source>
        <dbReference type="Proteomes" id="UP000429484"/>
    </source>
</evidence>
<gene>
    <name evidence="1" type="ORF">GHK53_11165</name>
</gene>
<accession>A0A222HI08</accession>
<proteinExistence type="predicted"/>
<dbReference type="KEGG" id="smer:DU99_09170"/>
<protein>
    <submittedName>
        <fullName evidence="1">Uncharacterized protein</fullName>
    </submittedName>
</protein>
<dbReference type="Proteomes" id="UP000429484">
    <property type="component" value="Unassembled WGS sequence"/>
</dbReference>
<organism evidence="1 2">
    <name type="scientific">Rhizobium meliloti</name>
    <name type="common">Ensifer meliloti</name>
    <name type="synonym">Sinorhizobium meliloti</name>
    <dbReference type="NCBI Taxonomy" id="382"/>
    <lineage>
        <taxon>Bacteria</taxon>
        <taxon>Pseudomonadati</taxon>
        <taxon>Pseudomonadota</taxon>
        <taxon>Alphaproteobacteria</taxon>
        <taxon>Hyphomicrobiales</taxon>
        <taxon>Rhizobiaceae</taxon>
        <taxon>Sinorhizobium/Ensifer group</taxon>
        <taxon>Sinorhizobium</taxon>
    </lineage>
</organism>
<name>A0A222HI08_RHIML</name>
<evidence type="ECO:0000313" key="1">
    <source>
        <dbReference type="EMBL" id="MQW33349.1"/>
    </source>
</evidence>
<dbReference type="EMBL" id="WISR01000109">
    <property type="protein sequence ID" value="MQW33349.1"/>
    <property type="molecule type" value="Genomic_DNA"/>
</dbReference>
<comment type="caution">
    <text evidence="1">The sequence shown here is derived from an EMBL/GenBank/DDBJ whole genome shotgun (WGS) entry which is preliminary data.</text>
</comment>
<reference evidence="1 2" key="1">
    <citation type="journal article" date="2013" name="Genome Biol.">
        <title>Comparative genomics of the core and accessory genomes of 48 Sinorhizobium strains comprising five genospecies.</title>
        <authorList>
            <person name="Sugawara M."/>
            <person name="Epstein B."/>
            <person name="Badgley B.D."/>
            <person name="Unno T."/>
            <person name="Xu L."/>
            <person name="Reese J."/>
            <person name="Gyaneshwar P."/>
            <person name="Denny R."/>
            <person name="Mudge J."/>
            <person name="Bharti A.K."/>
            <person name="Farmer A.D."/>
            <person name="May G.D."/>
            <person name="Woodward J.E."/>
            <person name="Medigue C."/>
            <person name="Vallenet D."/>
            <person name="Lajus A."/>
            <person name="Rouy Z."/>
            <person name="Martinez-Vaz B."/>
            <person name="Tiffin P."/>
            <person name="Young N.D."/>
            <person name="Sadowsky M.J."/>
        </authorList>
    </citation>
    <scope>NUCLEOTIDE SEQUENCE [LARGE SCALE GENOMIC DNA]</scope>
    <source>
        <strain evidence="1 2">N6B1</strain>
    </source>
</reference>
<sequence>MTENEQQYEFSEFSGEFVDDDIMVTIGIYRPAGSNADWTLEVVDQEGYSTVWDDQFATDRDAFQEFLATVHRDGIRSFLDQSIRTVH</sequence>
<dbReference type="OMA" id="NTTVWNY"/>
<dbReference type="AlphaFoldDB" id="A0A222HI08"/>